<dbReference type="InterPro" id="IPR038261">
    <property type="entry name" value="GPP34-like_sf"/>
</dbReference>
<keyword evidence="7" id="KW-1185">Reference proteome</keyword>
<dbReference type="Gene3D" id="1.10.3630.10">
    <property type="entry name" value="yeast vps74-n-term truncation variant domain like"/>
    <property type="match status" value="1"/>
</dbReference>
<keyword evidence="4" id="KW-0446">Lipid-binding</keyword>
<keyword evidence="5" id="KW-0472">Membrane</keyword>
<name>A0A7D9H8L3_PARCT</name>
<dbReference type="InterPro" id="IPR008628">
    <property type="entry name" value="GPP34-like"/>
</dbReference>
<dbReference type="AlphaFoldDB" id="A0A7D9H8L3"/>
<comment type="subcellular location">
    <subcellularLocation>
        <location evidence="1">Golgi apparatus membrane</location>
        <topology evidence="1">Peripheral membrane protein</topology>
        <orientation evidence="1">Cytoplasmic side</orientation>
    </subcellularLocation>
</comment>
<evidence type="ECO:0000313" key="6">
    <source>
        <dbReference type="EMBL" id="CAB3976723.1"/>
    </source>
</evidence>
<comment type="caution">
    <text evidence="6">The sequence shown here is derived from an EMBL/GenBank/DDBJ whole genome shotgun (WGS) entry which is preliminary data.</text>
</comment>
<keyword evidence="3" id="KW-0333">Golgi apparatus</keyword>
<organism evidence="6 7">
    <name type="scientific">Paramuricea clavata</name>
    <name type="common">Red gorgonian</name>
    <name type="synonym">Violescent sea-whip</name>
    <dbReference type="NCBI Taxonomy" id="317549"/>
    <lineage>
        <taxon>Eukaryota</taxon>
        <taxon>Metazoa</taxon>
        <taxon>Cnidaria</taxon>
        <taxon>Anthozoa</taxon>
        <taxon>Octocorallia</taxon>
        <taxon>Malacalcyonacea</taxon>
        <taxon>Plexauridae</taxon>
        <taxon>Paramuricea</taxon>
    </lineage>
</organism>
<proteinExistence type="inferred from homology"/>
<dbReference type="Pfam" id="PF05719">
    <property type="entry name" value="GPP34"/>
    <property type="match status" value="1"/>
</dbReference>
<dbReference type="EMBL" id="CACRXK020000009">
    <property type="protein sequence ID" value="CAB3976723.1"/>
    <property type="molecule type" value="Genomic_DNA"/>
</dbReference>
<comment type="similarity">
    <text evidence="2">Belongs to the GOLPH3/VPS74 family.</text>
</comment>
<gene>
    <name evidence="6" type="ORF">PACLA_8A013663</name>
</gene>
<dbReference type="GO" id="GO:0070273">
    <property type="term" value="F:phosphatidylinositol-4-phosphate binding"/>
    <property type="evidence" value="ECO:0007669"/>
    <property type="project" value="InterPro"/>
</dbReference>
<evidence type="ECO:0000256" key="3">
    <source>
        <dbReference type="ARBA" id="ARBA00023034"/>
    </source>
</evidence>
<evidence type="ECO:0000256" key="2">
    <source>
        <dbReference type="ARBA" id="ARBA00007284"/>
    </source>
</evidence>
<protein>
    <submittedName>
        <fullName evidence="6">O-linked-mannose beta-1,2-N-acetylglucosaminyltransferase 1</fullName>
    </submittedName>
</protein>
<evidence type="ECO:0000256" key="1">
    <source>
        <dbReference type="ARBA" id="ARBA00004255"/>
    </source>
</evidence>
<evidence type="ECO:0000313" key="7">
    <source>
        <dbReference type="Proteomes" id="UP001152795"/>
    </source>
</evidence>
<dbReference type="OrthoDB" id="5961729at2759"/>
<sequence length="286" mass="32458">MVSLQPKHQQKYCAAVGFCGQNTTNIDANMTFSAGSIAGHHMMHEMDVVTKVAGKLLEIQRSQYFDRASVLRRPLKLSQAYCLLWQNQETGDVEGRQGSSRKLGGCFFAVLVDLMALGKISLVSEHKNSLAIQVVDTERTGTYLDGIVFEEMVKFQSKHPTKQKEVSEYILEAVKRDNVDKNCATLTLDSLVDIDILDKEQKMLGFTKKYPTLKFEPENSLKHEISEILLNFAAPDSYMRCLLTILRTSDKLYLTSDPLLSKYFSKSDYEKKVKERVDVISNSWSY</sequence>
<evidence type="ECO:0000256" key="5">
    <source>
        <dbReference type="ARBA" id="ARBA00023136"/>
    </source>
</evidence>
<evidence type="ECO:0000256" key="4">
    <source>
        <dbReference type="ARBA" id="ARBA00023121"/>
    </source>
</evidence>
<accession>A0A7D9H8L3</accession>
<dbReference type="Proteomes" id="UP001152795">
    <property type="component" value="Unassembled WGS sequence"/>
</dbReference>
<dbReference type="GO" id="GO:0000139">
    <property type="term" value="C:Golgi membrane"/>
    <property type="evidence" value="ECO:0007669"/>
    <property type="project" value="UniProtKB-SubCell"/>
</dbReference>
<reference evidence="6" key="1">
    <citation type="submission" date="2020-04" db="EMBL/GenBank/DDBJ databases">
        <authorList>
            <person name="Alioto T."/>
            <person name="Alioto T."/>
            <person name="Gomez Garrido J."/>
        </authorList>
    </citation>
    <scope>NUCLEOTIDE SEQUENCE</scope>
    <source>
        <strain evidence="6">A484AB</strain>
    </source>
</reference>